<name>U7VA27_9FUSO</name>
<dbReference type="InterPro" id="IPR012338">
    <property type="entry name" value="Beta-lactam/transpept-like"/>
</dbReference>
<comment type="catalytic activity">
    <reaction evidence="7">
        <text>a beta-lactam + H2O = a substituted beta-amino acid</text>
        <dbReference type="Rhea" id="RHEA:20401"/>
        <dbReference type="ChEBI" id="CHEBI:15377"/>
        <dbReference type="ChEBI" id="CHEBI:35627"/>
        <dbReference type="ChEBI" id="CHEBI:140347"/>
        <dbReference type="EC" id="3.5.2.6"/>
    </reaction>
</comment>
<dbReference type="PATRIC" id="fig|1319815.3.peg.2028"/>
<keyword evidence="3" id="KW-0732">Signal</keyword>
<dbReference type="Pfam" id="PF00905">
    <property type="entry name" value="Transpeptidase"/>
    <property type="match status" value="1"/>
</dbReference>
<comment type="caution">
    <text evidence="9">The sequence shown here is derived from an EMBL/GenBank/DDBJ whole genome shotgun (WGS) entry which is preliminary data.</text>
</comment>
<keyword evidence="10" id="KW-1185">Reference proteome</keyword>
<dbReference type="InterPro" id="IPR002137">
    <property type="entry name" value="Beta-lactam_class-D_AS"/>
</dbReference>
<evidence type="ECO:0000256" key="3">
    <source>
        <dbReference type="ARBA" id="ARBA00022729"/>
    </source>
</evidence>
<dbReference type="GO" id="GO:0046677">
    <property type="term" value="P:response to antibiotic"/>
    <property type="evidence" value="ECO:0007669"/>
    <property type="project" value="UniProtKB-UniRule"/>
</dbReference>
<protein>
    <recommendedName>
        <fullName evidence="2 7">Beta-lactamase</fullName>
        <ecNumber evidence="2 7">3.5.2.6</ecNumber>
    </recommendedName>
</protein>
<dbReference type="GO" id="GO:0017001">
    <property type="term" value="P:antibiotic catabolic process"/>
    <property type="evidence" value="ECO:0007669"/>
    <property type="project" value="InterPro"/>
</dbReference>
<dbReference type="eggNOG" id="COG2602">
    <property type="taxonomic scope" value="Bacteria"/>
</dbReference>
<evidence type="ECO:0000256" key="1">
    <source>
        <dbReference type="ARBA" id="ARBA00007898"/>
    </source>
</evidence>
<evidence type="ECO:0000259" key="8">
    <source>
        <dbReference type="Pfam" id="PF00905"/>
    </source>
</evidence>
<dbReference type="RefSeq" id="WP_023051639.1">
    <property type="nucleotide sequence ID" value="NZ_CP173060.2"/>
</dbReference>
<dbReference type="SUPFAM" id="SSF56601">
    <property type="entry name" value="beta-lactamase/transpeptidase-like"/>
    <property type="match status" value="1"/>
</dbReference>
<sequence>MKYIYLIGGILILLLNPLYGAEFEENNRISNFLKKNNINGTFVLYDVQNETLIGHNETRAFTQYQPASTFKIPNTLIGLSLGVVKDVDTIAYKHNGNKLWNKSWEKDVSLREAMKLSHLPAYQQLAQKIGVVRMQENISKMDYGNKNIGKNLTTFWLRGPLKISAIEQIFF</sequence>
<evidence type="ECO:0000256" key="7">
    <source>
        <dbReference type="RuleBase" id="RU361140"/>
    </source>
</evidence>
<evidence type="ECO:0000256" key="5">
    <source>
        <dbReference type="ARBA" id="ARBA00023251"/>
    </source>
</evidence>
<keyword evidence="5 7" id="KW-0046">Antibiotic resistance</keyword>
<organism evidence="9 10">
    <name type="scientific">Cetobacterium somerae ATCC BAA-474</name>
    <dbReference type="NCBI Taxonomy" id="1319815"/>
    <lineage>
        <taxon>Bacteria</taxon>
        <taxon>Fusobacteriati</taxon>
        <taxon>Fusobacteriota</taxon>
        <taxon>Fusobacteriia</taxon>
        <taxon>Fusobacteriales</taxon>
        <taxon>Fusobacteriaceae</taxon>
        <taxon>Cetobacterium</taxon>
    </lineage>
</organism>
<dbReference type="STRING" id="1319815.HMPREF0202_02107"/>
<dbReference type="HOGENOM" id="CLU_035412_3_2_0"/>
<dbReference type="GO" id="GO:0008800">
    <property type="term" value="F:beta-lactamase activity"/>
    <property type="evidence" value="ECO:0007669"/>
    <property type="project" value="UniProtKB-UniRule"/>
</dbReference>
<comment type="similarity">
    <text evidence="1 7">Belongs to the class-D beta-lactamase family.</text>
</comment>
<reference evidence="9 10" key="1">
    <citation type="submission" date="2013-08" db="EMBL/GenBank/DDBJ databases">
        <authorList>
            <person name="Weinstock G."/>
            <person name="Sodergren E."/>
            <person name="Wylie T."/>
            <person name="Fulton L."/>
            <person name="Fulton R."/>
            <person name="Fronick C."/>
            <person name="O'Laughlin M."/>
            <person name="Godfrey J."/>
            <person name="Miner T."/>
            <person name="Herter B."/>
            <person name="Appelbaum E."/>
            <person name="Cordes M."/>
            <person name="Lek S."/>
            <person name="Wollam A."/>
            <person name="Pepin K.H."/>
            <person name="Palsikar V.B."/>
            <person name="Mitreva M."/>
            <person name="Wilson R.K."/>
        </authorList>
    </citation>
    <scope>NUCLEOTIDE SEQUENCE [LARGE SCALE GENOMIC DNA]</scope>
    <source>
        <strain evidence="9 10">ATCC BAA-474</strain>
    </source>
</reference>
<dbReference type="AlphaFoldDB" id="U7VA27"/>
<evidence type="ECO:0000256" key="2">
    <source>
        <dbReference type="ARBA" id="ARBA00012865"/>
    </source>
</evidence>
<evidence type="ECO:0000256" key="4">
    <source>
        <dbReference type="ARBA" id="ARBA00022801"/>
    </source>
</evidence>
<evidence type="ECO:0000313" key="9">
    <source>
        <dbReference type="EMBL" id="ERT67994.1"/>
    </source>
</evidence>
<dbReference type="EC" id="3.5.2.6" evidence="2 7"/>
<dbReference type="EMBL" id="AXZF01000092">
    <property type="protein sequence ID" value="ERT67994.1"/>
    <property type="molecule type" value="Genomic_DNA"/>
</dbReference>
<feature type="modified residue" description="N6-carboxylysine" evidence="6">
    <location>
        <position position="71"/>
    </location>
</feature>
<evidence type="ECO:0000256" key="6">
    <source>
        <dbReference type="PIRSR" id="PIRSR602137-50"/>
    </source>
</evidence>
<dbReference type="PROSITE" id="PS00337">
    <property type="entry name" value="BETA_LACTAMASE_D"/>
    <property type="match status" value="1"/>
</dbReference>
<dbReference type="Gene3D" id="3.40.710.10">
    <property type="entry name" value="DD-peptidase/beta-lactamase superfamily"/>
    <property type="match status" value="1"/>
</dbReference>
<feature type="active site" description="Acyl-ester intermediate" evidence="6">
    <location>
        <position position="68"/>
    </location>
</feature>
<feature type="domain" description="Penicillin-binding protein transpeptidase" evidence="8">
    <location>
        <begin position="40"/>
        <end position="169"/>
    </location>
</feature>
<dbReference type="GO" id="GO:0008658">
    <property type="term" value="F:penicillin binding"/>
    <property type="evidence" value="ECO:0007669"/>
    <property type="project" value="InterPro"/>
</dbReference>
<gene>
    <name evidence="9" type="ORF">HMPREF0202_02107</name>
</gene>
<accession>U7VA27</accession>
<proteinExistence type="inferred from homology"/>
<dbReference type="Proteomes" id="UP000017081">
    <property type="component" value="Unassembled WGS sequence"/>
</dbReference>
<dbReference type="InterPro" id="IPR001460">
    <property type="entry name" value="PCN-bd_Tpept"/>
</dbReference>
<keyword evidence="4 7" id="KW-0378">Hydrolase</keyword>
<evidence type="ECO:0000313" key="10">
    <source>
        <dbReference type="Proteomes" id="UP000017081"/>
    </source>
</evidence>